<accession>A0A165ZT79</accession>
<dbReference type="InterPro" id="IPR004017">
    <property type="entry name" value="Cys_rich_dom"/>
</dbReference>
<dbReference type="EMBL" id="LWMV01000193">
    <property type="protein sequence ID" value="KZX11129.1"/>
    <property type="molecule type" value="Genomic_DNA"/>
</dbReference>
<dbReference type="Gene3D" id="3.40.50.11810">
    <property type="match status" value="1"/>
</dbReference>
<evidence type="ECO:0000256" key="1">
    <source>
        <dbReference type="ARBA" id="ARBA00023002"/>
    </source>
</evidence>
<evidence type="ECO:0000313" key="3">
    <source>
        <dbReference type="EMBL" id="KZX11129.1"/>
    </source>
</evidence>
<evidence type="ECO:0000259" key="2">
    <source>
        <dbReference type="Pfam" id="PF02754"/>
    </source>
</evidence>
<dbReference type="InterPro" id="IPR053571">
    <property type="entry name" value="HdrB"/>
</dbReference>
<proteinExistence type="predicted"/>
<dbReference type="AlphaFoldDB" id="A0A165ZT79"/>
<dbReference type="Pfam" id="PF02754">
    <property type="entry name" value="CCG"/>
    <property type="match status" value="2"/>
</dbReference>
<dbReference type="NCBIfam" id="NF041780">
    <property type="entry name" value="hetero_SS_HdrB"/>
    <property type="match status" value="1"/>
</dbReference>
<comment type="caution">
    <text evidence="3">The sequence shown here is derived from an EMBL/GenBank/DDBJ whole genome shotgun (WGS) entry which is preliminary data.</text>
</comment>
<name>A0A165ZT79_9EURY</name>
<feature type="domain" description="Cysteine-rich" evidence="2">
    <location>
        <begin position="209"/>
        <end position="301"/>
    </location>
</feature>
<evidence type="ECO:0000313" key="4">
    <source>
        <dbReference type="Proteomes" id="UP000077245"/>
    </source>
</evidence>
<dbReference type="Gene3D" id="1.20.1050.140">
    <property type="match status" value="1"/>
</dbReference>
<dbReference type="STRING" id="49547.MBCUR_15260"/>
<dbReference type="PATRIC" id="fig|49547.3.peg.1630"/>
<dbReference type="GO" id="GO:0016491">
    <property type="term" value="F:oxidoreductase activity"/>
    <property type="evidence" value="ECO:0007669"/>
    <property type="project" value="UniProtKB-KW"/>
</dbReference>
<gene>
    <name evidence="3" type="primary">lutA_3</name>
    <name evidence="3" type="ORF">MBCUR_15260</name>
</gene>
<keyword evidence="4" id="KW-1185">Reference proteome</keyword>
<dbReference type="InterPro" id="IPR051278">
    <property type="entry name" value="HdrB/HdrD_reductase"/>
</dbReference>
<reference evidence="3 4" key="1">
    <citation type="submission" date="2016-04" db="EMBL/GenBank/DDBJ databases">
        <title>Genome sequence of Methanobrevibacter curvatus DSM 11111.</title>
        <authorList>
            <person name="Poehlein A."/>
            <person name="Seedorf H."/>
            <person name="Daniel R."/>
        </authorList>
    </citation>
    <scope>NUCLEOTIDE SEQUENCE [LARGE SCALE GENOMIC DNA]</scope>
    <source>
        <strain evidence="3 4">DSM 11111</strain>
    </source>
</reference>
<sequence>MKTKHAHLNEEKLFIEENIVNGKNIEESINDEANEFIPFTNNKGKKIPDNGILLFKSCLISTEYPGVESSTKFVFDKLGIEYIIDHDQSCCTGLGHYSDVFDQYSTTLIAARNFDIALKDKHPNIATMCATCYAINKKASNILNNDDEIRNKINKVFTDCGLKRKYEKGSIDSKNNIFHVAEIIYNKKNEIKEYIDKKLKNQLSNLKIATHHACHYCKVHYNDTIAGVTNPNILDELVESCGYKTIGWFNEKRTTCGAGFRQRFVNKELSLSVTEEKLLSLYEEDVDILIHMCPNCHMQFDRYQPYISKNKNKPLKTMHLNIVQFIAILMGADIESVVGIQTHTVKIKFLEKSD</sequence>
<organism evidence="3 4">
    <name type="scientific">Methanobrevibacter curvatus</name>
    <dbReference type="NCBI Taxonomy" id="49547"/>
    <lineage>
        <taxon>Archaea</taxon>
        <taxon>Methanobacteriati</taxon>
        <taxon>Methanobacteriota</taxon>
        <taxon>Methanomada group</taxon>
        <taxon>Methanobacteria</taxon>
        <taxon>Methanobacteriales</taxon>
        <taxon>Methanobacteriaceae</taxon>
        <taxon>Methanobrevibacter</taxon>
    </lineage>
</organism>
<protein>
    <submittedName>
        <fullName evidence="3">Lactate utilization protein A</fullName>
    </submittedName>
</protein>
<dbReference type="PANTHER" id="PTHR42947:SF1">
    <property type="entry name" value="COB--COM HETERODISULFIDE REDUCTASE SUBUNIT B 1"/>
    <property type="match status" value="1"/>
</dbReference>
<dbReference type="Proteomes" id="UP000077245">
    <property type="component" value="Unassembled WGS sequence"/>
</dbReference>
<dbReference type="OrthoDB" id="37916at2157"/>
<keyword evidence="1" id="KW-0560">Oxidoreductase</keyword>
<feature type="domain" description="Cysteine-rich" evidence="2">
    <location>
        <begin position="53"/>
        <end position="134"/>
    </location>
</feature>
<dbReference type="RefSeq" id="WP_084269622.1">
    <property type="nucleotide sequence ID" value="NZ_LWMV01000193.1"/>
</dbReference>
<dbReference type="PANTHER" id="PTHR42947">
    <property type="entry name" value="COB--COM HETERODISULFIDE REDUCTASE SUBUNIT B 1"/>
    <property type="match status" value="1"/>
</dbReference>